<dbReference type="Proteomes" id="UP000026984">
    <property type="component" value="Segment"/>
</dbReference>
<name>A0A060AMG5_9CAUD</name>
<proteinExistence type="predicted"/>
<keyword evidence="2" id="KW-1185">Reference proteome</keyword>
<reference evidence="1 2" key="1">
    <citation type="submission" date="2013-04" db="EMBL/GenBank/DDBJ databases">
        <title>Complete Genome Sequence of Cronobacter sakazakii Bacteriophage CR8.</title>
        <authorList>
            <person name="Kim Y."/>
            <person name="Shin H."/>
            <person name="Ryu S."/>
        </authorList>
    </citation>
    <scope>NUCLEOTIDE SEQUENCE [LARGE SCALE GENOMIC DNA]</scope>
</reference>
<evidence type="ECO:0000313" key="1">
    <source>
        <dbReference type="EMBL" id="AIA64678.1"/>
    </source>
</evidence>
<evidence type="ECO:0000313" key="2">
    <source>
        <dbReference type="Proteomes" id="UP000026984"/>
    </source>
</evidence>
<dbReference type="GeneID" id="19686899"/>
<protein>
    <submittedName>
        <fullName evidence="1">Uncharacterized protein</fullName>
    </submittedName>
</protein>
<sequence length="101" mass="11027">MQQANTLFILANVADHVVASLSNVAGTVQIICRHMDDKAPNRLQINVDRTGKEFVISYDAIYNGNRITQAKSQPIPADFIQQVIAEIVNDTIPAGALYESA</sequence>
<gene>
    <name evidence="1" type="ORF">CR8_148</name>
</gene>
<accession>A0A060AMG5</accession>
<dbReference type="EMBL" id="KC954774">
    <property type="protein sequence ID" value="AIA64678.1"/>
    <property type="molecule type" value="Genomic_DNA"/>
</dbReference>
<dbReference type="KEGG" id="vg:19686899"/>
<dbReference type="RefSeq" id="YP_009042385.1">
    <property type="nucleotide sequence ID" value="NC_024354.1"/>
</dbReference>
<organism evidence="1 2">
    <name type="scientific">Cronobacter phage CR8</name>
    <dbReference type="NCBI Taxonomy" id="1327934"/>
    <lineage>
        <taxon>Viruses</taxon>
        <taxon>Duplodnaviria</taxon>
        <taxon>Heunggongvirae</taxon>
        <taxon>Uroviricota</taxon>
        <taxon>Caudoviricetes</taxon>
        <taxon>Vequintavirinae</taxon>
        <taxon>Certrevirus</taxon>
        <taxon>Certrevirus CR8</taxon>
    </lineage>
</organism>